<feature type="compositionally biased region" description="Basic residues" evidence="6">
    <location>
        <begin position="481"/>
        <end position="494"/>
    </location>
</feature>
<dbReference type="Pfam" id="PF00076">
    <property type="entry name" value="RRM_1"/>
    <property type="match status" value="2"/>
</dbReference>
<feature type="region of interest" description="Disordered" evidence="6">
    <location>
        <begin position="392"/>
        <end position="503"/>
    </location>
</feature>
<dbReference type="GeneID" id="20087360"/>
<dbReference type="InterPro" id="IPR012677">
    <property type="entry name" value="Nucleotide-bd_a/b_plait_sf"/>
</dbReference>
<dbReference type="PANTHER" id="PTHR23236">
    <property type="entry name" value="EUKARYOTIC TRANSLATION INITIATION FACTOR 4B/4H"/>
    <property type="match status" value="1"/>
</dbReference>
<dbReference type="InterPro" id="IPR035979">
    <property type="entry name" value="RBD_domain_sf"/>
</dbReference>
<dbReference type="GO" id="GO:0019843">
    <property type="term" value="F:rRNA binding"/>
    <property type="evidence" value="ECO:0007669"/>
    <property type="project" value="TreeGrafter"/>
</dbReference>
<reference evidence="8" key="1">
    <citation type="submission" date="2013-12" db="EMBL/GenBank/DDBJ databases">
        <title>The Genome Sequence of Aphanomyces invadans NJM9701.</title>
        <authorList>
            <consortium name="The Broad Institute Genomics Platform"/>
            <person name="Russ C."/>
            <person name="Tyler B."/>
            <person name="van West P."/>
            <person name="Dieguez-Uribeondo J."/>
            <person name="Young S.K."/>
            <person name="Zeng Q."/>
            <person name="Gargeya S."/>
            <person name="Fitzgerald M."/>
            <person name="Abouelleil A."/>
            <person name="Alvarado L."/>
            <person name="Chapman S.B."/>
            <person name="Gainer-Dewar J."/>
            <person name="Goldberg J."/>
            <person name="Griggs A."/>
            <person name="Gujja S."/>
            <person name="Hansen M."/>
            <person name="Howarth C."/>
            <person name="Imamovic A."/>
            <person name="Ireland A."/>
            <person name="Larimer J."/>
            <person name="McCowan C."/>
            <person name="Murphy C."/>
            <person name="Pearson M."/>
            <person name="Poon T.W."/>
            <person name="Priest M."/>
            <person name="Roberts A."/>
            <person name="Saif S."/>
            <person name="Shea T."/>
            <person name="Sykes S."/>
            <person name="Wortman J."/>
            <person name="Nusbaum C."/>
            <person name="Birren B."/>
        </authorList>
    </citation>
    <scope>NUCLEOTIDE SEQUENCE [LARGE SCALE GENOMIC DNA]</scope>
    <source>
        <strain evidence="8">NJM9701</strain>
    </source>
</reference>
<dbReference type="RefSeq" id="XP_008874873.1">
    <property type="nucleotide sequence ID" value="XM_008876651.1"/>
</dbReference>
<evidence type="ECO:0000259" key="7">
    <source>
        <dbReference type="PROSITE" id="PS50102"/>
    </source>
</evidence>
<feature type="region of interest" description="Disordered" evidence="6">
    <location>
        <begin position="1"/>
        <end position="63"/>
    </location>
</feature>
<sequence length="503" mass="54444">MADDRDTTVAAKKAAKKQKKQQKKDAGDVEDAPAVEEPTTVTKKSSKKQKKATKEAEEGAPTVELVPELASFFSTSSQVFGKRVEPEIKLPVATTPAPEDEAAPEPSPTETTAAAPTESKVARAKKVKKPKHKKVKAMAEAAAAAAAAAGETVDGTTAVDETASTTAKGDDDGSVDEKDVRTIFVGNVSLEATPNDLKKHFTPCGKVKSVRLRSVPVAGCKVDQNGKQNLVKKVCTNKKLFVEGRDSCNAYVVFVDESSVDAALQLNGSEFFKKCLRVDRKNVSMDAKRTVFVGNLAFTATDDDVRNHFEKALREDADTPAVESVRIIRDKSTHLGKGFGYVLFKDVSTAAKALSLHESKMGKREIRVTVCGKRFKNTGGEKAPELKFEGRRARPGAQLRMLKKRKAGELTDAPPSKKSTKHNMAPFVKGEKRPSAKTFAKGEKKAPISKKRPGAKGLNAFKKGPRKPYQDKSKKGTTKHEKIKKPKHAARKARQALEAAQNA</sequence>
<keyword evidence="3 5" id="KW-0694">RNA-binding</keyword>
<feature type="compositionally biased region" description="Basic and acidic residues" evidence="6">
    <location>
        <begin position="429"/>
        <end position="446"/>
    </location>
</feature>
<dbReference type="InterPro" id="IPR034221">
    <property type="entry name" value="RBM34_RRM2"/>
</dbReference>
<protein>
    <recommendedName>
        <fullName evidence="7">RRM domain-containing protein</fullName>
    </recommendedName>
</protein>
<dbReference type="STRING" id="157072.A0A024TR24"/>
<feature type="compositionally biased region" description="Basic residues" evidence="6">
    <location>
        <begin position="122"/>
        <end position="133"/>
    </location>
</feature>
<dbReference type="AlphaFoldDB" id="A0A024TR24"/>
<dbReference type="PANTHER" id="PTHR23236:SF25">
    <property type="entry name" value="RNA-BINDING PROTEIN 34"/>
    <property type="match status" value="1"/>
</dbReference>
<dbReference type="CDD" id="cd12395">
    <property type="entry name" value="RRM2_RBM34"/>
    <property type="match status" value="1"/>
</dbReference>
<feature type="domain" description="RRM" evidence="7">
    <location>
        <begin position="181"/>
        <end position="283"/>
    </location>
</feature>
<dbReference type="SUPFAM" id="SSF54928">
    <property type="entry name" value="RNA-binding domain, RBD"/>
    <property type="match status" value="2"/>
</dbReference>
<dbReference type="PROSITE" id="PS50102">
    <property type="entry name" value="RRM"/>
    <property type="match status" value="2"/>
</dbReference>
<feature type="compositionally biased region" description="Basic residues" evidence="6">
    <location>
        <begin position="13"/>
        <end position="22"/>
    </location>
</feature>
<dbReference type="Gene3D" id="3.30.70.330">
    <property type="match status" value="2"/>
</dbReference>
<organism evidence="8">
    <name type="scientific">Aphanomyces invadans</name>
    <dbReference type="NCBI Taxonomy" id="157072"/>
    <lineage>
        <taxon>Eukaryota</taxon>
        <taxon>Sar</taxon>
        <taxon>Stramenopiles</taxon>
        <taxon>Oomycota</taxon>
        <taxon>Saprolegniomycetes</taxon>
        <taxon>Saprolegniales</taxon>
        <taxon>Verrucalvaceae</taxon>
        <taxon>Aphanomyces</taxon>
    </lineage>
</organism>
<evidence type="ECO:0000256" key="1">
    <source>
        <dbReference type="ARBA" id="ARBA00004604"/>
    </source>
</evidence>
<dbReference type="InterPro" id="IPR000504">
    <property type="entry name" value="RRM_dom"/>
</dbReference>
<proteinExistence type="inferred from homology"/>
<dbReference type="OrthoDB" id="442677at2759"/>
<name>A0A024TR24_9STRA</name>
<dbReference type="eggNOG" id="KOG0118">
    <property type="taxonomic scope" value="Eukaryota"/>
</dbReference>
<keyword evidence="4" id="KW-0539">Nucleus</keyword>
<accession>A0A024TR24</accession>
<dbReference type="EMBL" id="KI913976">
    <property type="protein sequence ID" value="ETV96610.1"/>
    <property type="molecule type" value="Genomic_DNA"/>
</dbReference>
<dbReference type="GO" id="GO:0005730">
    <property type="term" value="C:nucleolus"/>
    <property type="evidence" value="ECO:0007669"/>
    <property type="project" value="UniProtKB-SubCell"/>
</dbReference>
<feature type="compositionally biased region" description="Basic and acidic residues" evidence="6">
    <location>
        <begin position="468"/>
        <end position="480"/>
    </location>
</feature>
<feature type="domain" description="RRM" evidence="7">
    <location>
        <begin position="289"/>
        <end position="373"/>
    </location>
</feature>
<dbReference type="SMART" id="SM00360">
    <property type="entry name" value="RRM"/>
    <property type="match status" value="2"/>
</dbReference>
<dbReference type="VEuPathDB" id="FungiDB:H310_10310"/>
<evidence type="ECO:0000256" key="5">
    <source>
        <dbReference type="PROSITE-ProRule" id="PRU00176"/>
    </source>
</evidence>
<feature type="compositionally biased region" description="Low complexity" evidence="6">
    <location>
        <begin position="108"/>
        <end position="118"/>
    </location>
</feature>
<comment type="similarity">
    <text evidence="2">Belongs to the RRM RBM34 family.</text>
</comment>
<comment type="subcellular location">
    <subcellularLocation>
        <location evidence="1">Nucleus</location>
        <location evidence="1">Nucleolus</location>
    </subcellularLocation>
</comment>
<dbReference type="GO" id="GO:0000463">
    <property type="term" value="P:maturation of LSU-rRNA from tricistronic rRNA transcript (SSU-rRNA, 5.8S rRNA, LSU-rRNA)"/>
    <property type="evidence" value="ECO:0007669"/>
    <property type="project" value="TreeGrafter"/>
</dbReference>
<evidence type="ECO:0000256" key="4">
    <source>
        <dbReference type="ARBA" id="ARBA00023242"/>
    </source>
</evidence>
<dbReference type="CDD" id="cd12394">
    <property type="entry name" value="RRM1_RBM34"/>
    <property type="match status" value="1"/>
</dbReference>
<evidence type="ECO:0000256" key="3">
    <source>
        <dbReference type="ARBA" id="ARBA00022884"/>
    </source>
</evidence>
<evidence type="ECO:0000256" key="6">
    <source>
        <dbReference type="SAM" id="MobiDB-lite"/>
    </source>
</evidence>
<evidence type="ECO:0000256" key="2">
    <source>
        <dbReference type="ARBA" id="ARBA00007077"/>
    </source>
</evidence>
<gene>
    <name evidence="8" type="ORF">H310_10310</name>
</gene>
<feature type="region of interest" description="Disordered" evidence="6">
    <location>
        <begin position="76"/>
        <end position="133"/>
    </location>
</feature>
<evidence type="ECO:0000313" key="8">
    <source>
        <dbReference type="EMBL" id="ETV96610.1"/>
    </source>
</evidence>